<organism evidence="4">
    <name type="scientific">Timema genevievae</name>
    <name type="common">Walking stick</name>
    <dbReference type="NCBI Taxonomy" id="629358"/>
    <lineage>
        <taxon>Eukaryota</taxon>
        <taxon>Metazoa</taxon>
        <taxon>Ecdysozoa</taxon>
        <taxon>Arthropoda</taxon>
        <taxon>Hexapoda</taxon>
        <taxon>Insecta</taxon>
        <taxon>Pterygota</taxon>
        <taxon>Neoptera</taxon>
        <taxon>Polyneoptera</taxon>
        <taxon>Phasmatodea</taxon>
        <taxon>Timematodea</taxon>
        <taxon>Timematoidea</taxon>
        <taxon>Timematidae</taxon>
        <taxon>Timema</taxon>
    </lineage>
</organism>
<evidence type="ECO:0000259" key="3">
    <source>
        <dbReference type="Pfam" id="PF19272"/>
    </source>
</evidence>
<accession>A0A7R9K4L1</accession>
<evidence type="ECO:0000256" key="1">
    <source>
        <dbReference type="ARBA" id="ARBA00022801"/>
    </source>
</evidence>
<feature type="domain" description="Sphingomyelin phosphodiesterase C-terminal" evidence="3">
    <location>
        <begin position="189"/>
        <end position="244"/>
    </location>
</feature>
<keyword evidence="1" id="KW-0378">Hydrolase</keyword>
<evidence type="ECO:0000256" key="2">
    <source>
        <dbReference type="ARBA" id="ARBA00023180"/>
    </source>
</evidence>
<dbReference type="PANTHER" id="PTHR10340">
    <property type="entry name" value="SPHINGOMYELIN PHOSPHODIESTERASE"/>
    <property type="match status" value="1"/>
</dbReference>
<dbReference type="InterPro" id="IPR029052">
    <property type="entry name" value="Metallo-depent_PP-like"/>
</dbReference>
<proteinExistence type="predicted"/>
<keyword evidence="2" id="KW-0325">Glycoprotein</keyword>
<protein>
    <recommendedName>
        <fullName evidence="3">Sphingomyelin phosphodiesterase C-terminal domain-containing protein</fullName>
    </recommendedName>
</protein>
<dbReference type="SUPFAM" id="SSF56300">
    <property type="entry name" value="Metallo-dependent phosphatases"/>
    <property type="match status" value="1"/>
</dbReference>
<dbReference type="Pfam" id="PF19272">
    <property type="entry name" value="ASMase_C"/>
    <property type="match status" value="1"/>
</dbReference>
<sequence>MPQTIGQRRGYYTIEQKIRKLRLVAINTNLYTGLGGDEEDPKDQWAWLESVLGQSRKNKETVYLVGHVPPGVDERQSGAFLSHQAAFLERFNTRYLLLVRKYSDVIVGQFFGHLHSDSFRVVYKNNGRPVSWMFIAPAVSPRRTPSGANNPGLRLYKFDTDTGQDYAQQNSSLLFMLNANKLVFLAMFVKVLDYVQYYLDLMAANQRDQAEWQPEYNLSSYYGLNEVSPASLNNLAESFITLEGRPLFDRGEGRVWQSDKSVPGPRIESRTLSTEILTEIEKFTPSTTLSPPTSPHISGTTGAMRYYRANSVRLHHNSDPRACDSSCAYNHYCAITQLDYTDFRGCLETEPSAFSSRATLQSNSSAAAILWCFFTTIGVVSCGGVRAPRVLGLVALAPGVLGLQAWSSPFMRKVNALRLDDIMDVAFAAIPIW</sequence>
<dbReference type="EMBL" id="OE842750">
    <property type="protein sequence ID" value="CAD7601324.1"/>
    <property type="molecule type" value="Genomic_DNA"/>
</dbReference>
<gene>
    <name evidence="4" type="ORF">TGEB3V08_LOCUS7908</name>
</gene>
<dbReference type="Gene3D" id="3.60.21.10">
    <property type="match status" value="1"/>
</dbReference>
<dbReference type="GO" id="GO:0005615">
    <property type="term" value="C:extracellular space"/>
    <property type="evidence" value="ECO:0007669"/>
    <property type="project" value="TreeGrafter"/>
</dbReference>
<reference evidence="4" key="1">
    <citation type="submission" date="2020-11" db="EMBL/GenBank/DDBJ databases">
        <authorList>
            <person name="Tran Van P."/>
        </authorList>
    </citation>
    <scope>NUCLEOTIDE SEQUENCE</scope>
</reference>
<dbReference type="AlphaFoldDB" id="A0A7R9K4L1"/>
<dbReference type="InterPro" id="IPR045473">
    <property type="entry name" value="ASM_C"/>
</dbReference>
<evidence type="ECO:0000313" key="4">
    <source>
        <dbReference type="EMBL" id="CAD7601324.1"/>
    </source>
</evidence>
<dbReference type="PANTHER" id="PTHR10340:SF57">
    <property type="entry name" value="METALLOPHOS DOMAIN-CONTAINING PROTEIN"/>
    <property type="match status" value="1"/>
</dbReference>
<dbReference type="GO" id="GO:0008081">
    <property type="term" value="F:phosphoric diester hydrolase activity"/>
    <property type="evidence" value="ECO:0007669"/>
    <property type="project" value="TreeGrafter"/>
</dbReference>
<name>A0A7R9K4L1_TIMGE</name>